<name>E8MXY2_ANATU</name>
<dbReference type="AlphaFoldDB" id="E8MXY2"/>
<organism evidence="2 3">
    <name type="scientific">Anaerolinea thermophila (strain DSM 14523 / JCM 11388 / NBRC 100420 / UNI-1)</name>
    <dbReference type="NCBI Taxonomy" id="926569"/>
    <lineage>
        <taxon>Bacteria</taxon>
        <taxon>Bacillati</taxon>
        <taxon>Chloroflexota</taxon>
        <taxon>Anaerolineae</taxon>
        <taxon>Anaerolineales</taxon>
        <taxon>Anaerolineaceae</taxon>
        <taxon>Anaerolinea</taxon>
    </lineage>
</organism>
<dbReference type="KEGG" id="atm:ANT_21870"/>
<reference evidence="2 3" key="1">
    <citation type="submission" date="2010-12" db="EMBL/GenBank/DDBJ databases">
        <title>Whole genome sequence of Anaerolinea thermophila UNI-1.</title>
        <authorList>
            <person name="Narita-Yamada S."/>
            <person name="Kishi E."/>
            <person name="Watanabe Y."/>
            <person name="Takasaki K."/>
            <person name="Ankai A."/>
            <person name="Oguchi A."/>
            <person name="Fukui S."/>
            <person name="Takahashi M."/>
            <person name="Yashiro I."/>
            <person name="Hosoyama A."/>
            <person name="Sekiguchi Y."/>
            <person name="Hanada S."/>
            <person name="Fujita N."/>
        </authorList>
    </citation>
    <scope>NUCLEOTIDE SEQUENCE [LARGE SCALE GENOMIC DNA]</scope>
    <source>
        <strain evidence="3">DSM 14523 / JCM 11388 / NBRC 100420 / UNI-1</strain>
    </source>
</reference>
<feature type="region of interest" description="Disordered" evidence="1">
    <location>
        <begin position="1"/>
        <end position="20"/>
    </location>
</feature>
<dbReference type="EMBL" id="AP012029">
    <property type="protein sequence ID" value="BAJ64213.1"/>
    <property type="molecule type" value="Genomic_DNA"/>
</dbReference>
<sequence>MYPLTRQAGERNRRTTSHPELTACQKGGAWNMDELTPDELDELLAFEAERREQEERKFELLYRLERLPAEDPLWEDLARRLGMRL</sequence>
<dbReference type="HOGENOM" id="CLU_2505544_0_0_0"/>
<dbReference type="RefSeq" id="WP_013560583.1">
    <property type="nucleotide sequence ID" value="NC_014960.1"/>
</dbReference>
<gene>
    <name evidence="2" type="ordered locus">ANT_21870</name>
</gene>
<keyword evidence="3" id="KW-1185">Reference proteome</keyword>
<protein>
    <submittedName>
        <fullName evidence="2">Uncharacterized protein</fullName>
    </submittedName>
</protein>
<evidence type="ECO:0000313" key="3">
    <source>
        <dbReference type="Proteomes" id="UP000008922"/>
    </source>
</evidence>
<evidence type="ECO:0000256" key="1">
    <source>
        <dbReference type="SAM" id="MobiDB-lite"/>
    </source>
</evidence>
<accession>E8MXY2</accession>
<proteinExistence type="predicted"/>
<dbReference type="Proteomes" id="UP000008922">
    <property type="component" value="Chromosome"/>
</dbReference>
<dbReference type="InParanoid" id="E8MXY2"/>
<dbReference type="STRING" id="926569.ANT_21870"/>
<evidence type="ECO:0000313" key="2">
    <source>
        <dbReference type="EMBL" id="BAJ64213.1"/>
    </source>
</evidence>